<protein>
    <submittedName>
        <fullName evidence="1">Uncharacterized protein</fullName>
    </submittedName>
</protein>
<evidence type="ECO:0000313" key="1">
    <source>
        <dbReference type="EMBL" id="KAG6458761.1"/>
    </source>
</evidence>
<reference evidence="1" key="2">
    <citation type="submission" date="2020-12" db="EMBL/GenBank/DDBJ databases">
        <authorList>
            <person name="Kanost M."/>
        </authorList>
    </citation>
    <scope>NUCLEOTIDE SEQUENCE</scope>
</reference>
<dbReference type="AlphaFoldDB" id="A0A921ZJ65"/>
<dbReference type="Proteomes" id="UP000791440">
    <property type="component" value="Unassembled WGS sequence"/>
</dbReference>
<reference evidence="1" key="1">
    <citation type="journal article" date="2016" name="Insect Biochem. Mol. Biol.">
        <title>Multifaceted biological insights from a draft genome sequence of the tobacco hornworm moth, Manduca sexta.</title>
        <authorList>
            <person name="Kanost M.R."/>
            <person name="Arrese E.L."/>
            <person name="Cao X."/>
            <person name="Chen Y.R."/>
            <person name="Chellapilla S."/>
            <person name="Goldsmith M.R."/>
            <person name="Grosse-Wilde E."/>
            <person name="Heckel D.G."/>
            <person name="Herndon N."/>
            <person name="Jiang H."/>
            <person name="Papanicolaou A."/>
            <person name="Qu J."/>
            <person name="Soulages J.L."/>
            <person name="Vogel H."/>
            <person name="Walters J."/>
            <person name="Waterhouse R.M."/>
            <person name="Ahn S.J."/>
            <person name="Almeida F.C."/>
            <person name="An C."/>
            <person name="Aqrawi P."/>
            <person name="Bretschneider A."/>
            <person name="Bryant W.B."/>
            <person name="Bucks S."/>
            <person name="Chao H."/>
            <person name="Chevignon G."/>
            <person name="Christen J.M."/>
            <person name="Clarke D.F."/>
            <person name="Dittmer N.T."/>
            <person name="Ferguson L.C.F."/>
            <person name="Garavelou S."/>
            <person name="Gordon K.H.J."/>
            <person name="Gunaratna R.T."/>
            <person name="Han Y."/>
            <person name="Hauser F."/>
            <person name="He Y."/>
            <person name="Heidel-Fischer H."/>
            <person name="Hirsh A."/>
            <person name="Hu Y."/>
            <person name="Jiang H."/>
            <person name="Kalra D."/>
            <person name="Klinner C."/>
            <person name="Konig C."/>
            <person name="Kovar C."/>
            <person name="Kroll A.R."/>
            <person name="Kuwar S.S."/>
            <person name="Lee S.L."/>
            <person name="Lehman R."/>
            <person name="Li K."/>
            <person name="Li Z."/>
            <person name="Liang H."/>
            <person name="Lovelace S."/>
            <person name="Lu Z."/>
            <person name="Mansfield J.H."/>
            <person name="McCulloch K.J."/>
            <person name="Mathew T."/>
            <person name="Morton B."/>
            <person name="Muzny D.M."/>
            <person name="Neunemann D."/>
            <person name="Ongeri F."/>
            <person name="Pauchet Y."/>
            <person name="Pu L.L."/>
            <person name="Pyrousis I."/>
            <person name="Rao X.J."/>
            <person name="Redding A."/>
            <person name="Roesel C."/>
            <person name="Sanchez-Gracia A."/>
            <person name="Schaack S."/>
            <person name="Shukla A."/>
            <person name="Tetreau G."/>
            <person name="Wang Y."/>
            <person name="Xiong G.H."/>
            <person name="Traut W."/>
            <person name="Walsh T.K."/>
            <person name="Worley K.C."/>
            <person name="Wu D."/>
            <person name="Wu W."/>
            <person name="Wu Y.Q."/>
            <person name="Zhang X."/>
            <person name="Zou Z."/>
            <person name="Zucker H."/>
            <person name="Briscoe A.D."/>
            <person name="Burmester T."/>
            <person name="Clem R.J."/>
            <person name="Feyereisen R."/>
            <person name="Grimmelikhuijzen C.J.P."/>
            <person name="Hamodrakas S.J."/>
            <person name="Hansson B.S."/>
            <person name="Huguet E."/>
            <person name="Jermiin L.S."/>
            <person name="Lan Q."/>
            <person name="Lehman H.K."/>
            <person name="Lorenzen M."/>
            <person name="Merzendorfer H."/>
            <person name="Michalopoulos I."/>
            <person name="Morton D.B."/>
            <person name="Muthukrishnan S."/>
            <person name="Oakeshott J.G."/>
            <person name="Palmer W."/>
            <person name="Park Y."/>
            <person name="Passarelli A.L."/>
            <person name="Rozas J."/>
            <person name="Schwartz L.M."/>
            <person name="Smith W."/>
            <person name="Southgate A."/>
            <person name="Vilcinskas A."/>
            <person name="Vogt R."/>
            <person name="Wang P."/>
            <person name="Werren J."/>
            <person name="Yu X.Q."/>
            <person name="Zhou J.J."/>
            <person name="Brown S.J."/>
            <person name="Scherer S.E."/>
            <person name="Richards S."/>
            <person name="Blissard G.W."/>
        </authorList>
    </citation>
    <scope>NUCLEOTIDE SEQUENCE</scope>
</reference>
<dbReference type="GO" id="GO:0016791">
    <property type="term" value="F:phosphatase activity"/>
    <property type="evidence" value="ECO:0007669"/>
    <property type="project" value="TreeGrafter"/>
</dbReference>
<dbReference type="EMBL" id="JH668594">
    <property type="protein sequence ID" value="KAG6458761.1"/>
    <property type="molecule type" value="Genomic_DNA"/>
</dbReference>
<comment type="caution">
    <text evidence="1">The sequence shown here is derived from an EMBL/GenBank/DDBJ whole genome shotgun (WGS) entry which is preliminary data.</text>
</comment>
<dbReference type="PANTHER" id="PTHR11567">
    <property type="entry name" value="ACID PHOSPHATASE-RELATED"/>
    <property type="match status" value="1"/>
</dbReference>
<proteinExistence type="predicted"/>
<accession>A0A921ZJ65</accession>
<dbReference type="InterPro" id="IPR000560">
    <property type="entry name" value="His_Pase_clade-2"/>
</dbReference>
<dbReference type="PANTHER" id="PTHR11567:SF29">
    <property type="entry name" value="ACID PHOSPHATASE FAMILY"/>
    <property type="match status" value="1"/>
</dbReference>
<organism evidence="1 2">
    <name type="scientific">Manduca sexta</name>
    <name type="common">Tobacco hawkmoth</name>
    <name type="synonym">Tobacco hornworm</name>
    <dbReference type="NCBI Taxonomy" id="7130"/>
    <lineage>
        <taxon>Eukaryota</taxon>
        <taxon>Metazoa</taxon>
        <taxon>Ecdysozoa</taxon>
        <taxon>Arthropoda</taxon>
        <taxon>Hexapoda</taxon>
        <taxon>Insecta</taxon>
        <taxon>Pterygota</taxon>
        <taxon>Neoptera</taxon>
        <taxon>Endopterygota</taxon>
        <taxon>Lepidoptera</taxon>
        <taxon>Glossata</taxon>
        <taxon>Ditrysia</taxon>
        <taxon>Bombycoidea</taxon>
        <taxon>Sphingidae</taxon>
        <taxon>Sphinginae</taxon>
        <taxon>Sphingini</taxon>
        <taxon>Manduca</taxon>
    </lineage>
</organism>
<dbReference type="Pfam" id="PF00328">
    <property type="entry name" value="His_Phos_2"/>
    <property type="match status" value="1"/>
</dbReference>
<feature type="non-terminal residue" evidence="1">
    <location>
        <position position="1"/>
    </location>
</feature>
<dbReference type="CDD" id="cd07061">
    <property type="entry name" value="HP_HAP_like"/>
    <property type="match status" value="1"/>
</dbReference>
<keyword evidence="2" id="KW-1185">Reference proteome</keyword>
<sequence>AATAASIKLVEARDRGAQHFAALSPPTTSHHPRSMALHSYTLLTLVTLAALVAARARTDEVLADSELVLTVLIHRHGDRTPLEGTLELSTDVDAVREASEPYGYGELTNVGKQTAYRLGQSIRKRYGSLISAHYNSSEIYIRSTDSTRAQMTVLTAMAAVYPTGDDNWSDSLPWQPTPYTMVPTKYDPNVATSNCPPVAKAFASKMLSTSPAMKRYTEVLNQWSELIDTNITAMPTLAYTYYDVYKSQISLGVPLTDELQALLPQIKEVAGEAIDVLLGNDNYLALEAGES</sequence>
<dbReference type="InterPro" id="IPR050645">
    <property type="entry name" value="Histidine_acid_phosphatase"/>
</dbReference>
<name>A0A921ZJ65_MANSE</name>
<gene>
    <name evidence="1" type="ORF">O3G_MSEX011037</name>
</gene>
<evidence type="ECO:0000313" key="2">
    <source>
        <dbReference type="Proteomes" id="UP000791440"/>
    </source>
</evidence>